<evidence type="ECO:0000313" key="7">
    <source>
        <dbReference type="EMBL" id="VFU28626.1"/>
    </source>
</evidence>
<evidence type="ECO:0000256" key="5">
    <source>
        <dbReference type="SAM" id="SignalP"/>
    </source>
</evidence>
<keyword evidence="3" id="KW-1015">Disulfide bond</keyword>
<keyword evidence="2 4" id="KW-0813">Transport</keyword>
<dbReference type="SMART" id="SM00499">
    <property type="entry name" value="AAI"/>
    <property type="match status" value="1"/>
</dbReference>
<evidence type="ECO:0000256" key="2">
    <source>
        <dbReference type="ARBA" id="ARBA00022448"/>
    </source>
</evidence>
<dbReference type="InterPro" id="IPR000528">
    <property type="entry name" value="Plant_nsLTP"/>
</dbReference>
<comment type="similarity">
    <text evidence="1 4">Belongs to the plant LTP family.</text>
</comment>
<reference evidence="7" key="1">
    <citation type="submission" date="2019-03" db="EMBL/GenBank/DDBJ databases">
        <authorList>
            <person name="Mank J."/>
            <person name="Almeida P."/>
        </authorList>
    </citation>
    <scope>NUCLEOTIDE SEQUENCE</scope>
    <source>
        <strain evidence="7">78183</strain>
    </source>
</reference>
<keyword evidence="5" id="KW-0732">Signal</keyword>
<evidence type="ECO:0000259" key="6">
    <source>
        <dbReference type="SMART" id="SM00499"/>
    </source>
</evidence>
<accession>A0A6N2KJD5</accession>
<dbReference type="FunFam" id="1.10.110.10:FF:000002">
    <property type="entry name" value="Non-specific lipid-transfer protein"/>
    <property type="match status" value="1"/>
</dbReference>
<name>A0A6N2KJD5_SALVM</name>
<feature type="domain" description="Bifunctional inhibitor/plant lipid transfer protein/seed storage helical" evidence="6">
    <location>
        <begin position="29"/>
        <end position="113"/>
    </location>
</feature>
<feature type="chain" id="PRO_5026786755" description="Non-specific lipid-transfer protein" evidence="5">
    <location>
        <begin position="27"/>
        <end position="188"/>
    </location>
</feature>
<gene>
    <name evidence="7" type="ORF">SVIM_LOCUS96336</name>
</gene>
<dbReference type="GO" id="GO:0006869">
    <property type="term" value="P:lipid transport"/>
    <property type="evidence" value="ECO:0007669"/>
    <property type="project" value="InterPro"/>
</dbReference>
<dbReference type="PANTHER" id="PTHR33076">
    <property type="entry name" value="NON-SPECIFIC LIPID-TRANSFER PROTEIN 2-RELATED"/>
    <property type="match status" value="1"/>
</dbReference>
<dbReference type="SUPFAM" id="SSF47699">
    <property type="entry name" value="Bifunctional inhibitor/lipid-transfer protein/seed storage 2S albumin"/>
    <property type="match status" value="2"/>
</dbReference>
<evidence type="ECO:0000256" key="3">
    <source>
        <dbReference type="ARBA" id="ARBA00023157"/>
    </source>
</evidence>
<feature type="signal peptide" evidence="5">
    <location>
        <begin position="1"/>
        <end position="26"/>
    </location>
</feature>
<comment type="function">
    <text evidence="4">Plant non-specific lipid-transfer proteins transfer phospholipids as well as galactolipids across membranes. May play a role in wax or cutin deposition in the cell walls of expanding epidermal cells and certain secretory tissues.</text>
</comment>
<dbReference type="EMBL" id="CAADRP010000446">
    <property type="protein sequence ID" value="VFU28626.1"/>
    <property type="molecule type" value="Genomic_DNA"/>
</dbReference>
<dbReference type="PRINTS" id="PR00382">
    <property type="entry name" value="LIPIDTRNSFER"/>
</dbReference>
<dbReference type="InterPro" id="IPR036312">
    <property type="entry name" value="Bifun_inhib/LTP/seed_sf"/>
</dbReference>
<dbReference type="GO" id="GO:0008289">
    <property type="term" value="F:lipid binding"/>
    <property type="evidence" value="ECO:0007669"/>
    <property type="project" value="UniProtKB-KW"/>
</dbReference>
<dbReference type="Gene3D" id="1.10.110.10">
    <property type="entry name" value="Plant lipid-transfer and hydrophobic proteins"/>
    <property type="match status" value="2"/>
</dbReference>
<dbReference type="Pfam" id="PF00234">
    <property type="entry name" value="Tryp_alpha_amyl"/>
    <property type="match status" value="1"/>
</dbReference>
<evidence type="ECO:0000256" key="4">
    <source>
        <dbReference type="RuleBase" id="RU000628"/>
    </source>
</evidence>
<sequence length="188" mass="19436">MATAKLVCALILLCAVLSATMLSVDALSCGVVAGNLAPCLTYLKKGGPVPPPCCKGVGALNSAAKTTQDRRDACNCLKQTASKIGGVNAGFAAALPRACRVNIPYKISTSTNCARALKFVCLVGCIMFMIASTTEAAIQCNQVVNTLSPCLYYVLGTGVLTQQCCNAIVGLNNSVSTYTGPSRFVQMP</sequence>
<dbReference type="InterPro" id="IPR016140">
    <property type="entry name" value="Bifunc_inhib/LTP/seed_store"/>
</dbReference>
<dbReference type="CDD" id="cd01960">
    <property type="entry name" value="nsLTP1"/>
    <property type="match status" value="1"/>
</dbReference>
<proteinExistence type="inferred from homology"/>
<keyword evidence="4" id="KW-0446">Lipid-binding</keyword>
<dbReference type="AlphaFoldDB" id="A0A6N2KJD5"/>
<organism evidence="7">
    <name type="scientific">Salix viminalis</name>
    <name type="common">Common osier</name>
    <name type="synonym">Basket willow</name>
    <dbReference type="NCBI Taxonomy" id="40686"/>
    <lineage>
        <taxon>Eukaryota</taxon>
        <taxon>Viridiplantae</taxon>
        <taxon>Streptophyta</taxon>
        <taxon>Embryophyta</taxon>
        <taxon>Tracheophyta</taxon>
        <taxon>Spermatophyta</taxon>
        <taxon>Magnoliopsida</taxon>
        <taxon>eudicotyledons</taxon>
        <taxon>Gunneridae</taxon>
        <taxon>Pentapetalae</taxon>
        <taxon>rosids</taxon>
        <taxon>fabids</taxon>
        <taxon>Malpighiales</taxon>
        <taxon>Salicaceae</taxon>
        <taxon>Saliceae</taxon>
        <taxon>Salix</taxon>
    </lineage>
</organism>
<evidence type="ECO:0000256" key="1">
    <source>
        <dbReference type="ARBA" id="ARBA00009748"/>
    </source>
</evidence>
<protein>
    <recommendedName>
        <fullName evidence="4">Non-specific lipid-transfer protein</fullName>
    </recommendedName>
</protein>